<dbReference type="PANTHER" id="PTHR30004">
    <property type="entry name" value="4-HYDROXYTHREONINE-4-PHOSPHATE DEHYDROGENASE"/>
    <property type="match status" value="1"/>
</dbReference>
<dbReference type="AlphaFoldDB" id="A0A517Q9M6"/>
<dbReference type="EMBL" id="CP037421">
    <property type="protein sequence ID" value="QDT28305.1"/>
    <property type="molecule type" value="Genomic_DNA"/>
</dbReference>
<evidence type="ECO:0000256" key="2">
    <source>
        <dbReference type="ARBA" id="ARBA00023002"/>
    </source>
</evidence>
<accession>A0A517Q9M6</accession>
<dbReference type="PANTHER" id="PTHR30004:SF6">
    <property type="entry name" value="D-THREONATE 4-PHOSPHATE DEHYDROGENASE"/>
    <property type="match status" value="1"/>
</dbReference>
<dbReference type="InterPro" id="IPR005255">
    <property type="entry name" value="PdxA_fam"/>
</dbReference>
<organism evidence="4 5">
    <name type="scientific">Gimesia panareensis</name>
    <dbReference type="NCBI Taxonomy" id="2527978"/>
    <lineage>
        <taxon>Bacteria</taxon>
        <taxon>Pseudomonadati</taxon>
        <taxon>Planctomycetota</taxon>
        <taxon>Planctomycetia</taxon>
        <taxon>Planctomycetales</taxon>
        <taxon>Planctomycetaceae</taxon>
        <taxon>Gimesia</taxon>
    </lineage>
</organism>
<sequence>MIKLPRIALTMGDASGIGPQLLDALCSQPELHQLCCPVVYGNTAVLKRAAQHSRSGLEVIAVDQLPDDFESQPGTVFCIDRGQADVAEAVPCQVDARAGRGAYDYLVSAIDDCLAGKVDGITTAPLNKESLNRAGIEYPGHTEILADRCRVADFGMMLYLPHSAVIHPPAGLGIVHATLHTSIASVPGLLKTDDIYEKTRLISELSQIMGAAAPRVAVCALNPHAGEHGLFGDEEARIIAPAVERARAAGLDATGPLPADTLIRRAVYGEFDAVVAMYHDQGHIPFKLLGFDQAVNITLGLPIVRTSPSHGTAFDIAWSDVPPDIKGIMEAVKAAVKLAAHQNRPQTT</sequence>
<dbReference type="Proteomes" id="UP000315647">
    <property type="component" value="Chromosome"/>
</dbReference>
<dbReference type="GO" id="GO:0051287">
    <property type="term" value="F:NAD binding"/>
    <property type="evidence" value="ECO:0007669"/>
    <property type="project" value="InterPro"/>
</dbReference>
<reference evidence="4 5" key="1">
    <citation type="submission" date="2019-03" db="EMBL/GenBank/DDBJ databases">
        <title>Deep-cultivation of Planctomycetes and their phenomic and genomic characterization uncovers novel biology.</title>
        <authorList>
            <person name="Wiegand S."/>
            <person name="Jogler M."/>
            <person name="Boedeker C."/>
            <person name="Pinto D."/>
            <person name="Vollmers J."/>
            <person name="Rivas-Marin E."/>
            <person name="Kohn T."/>
            <person name="Peeters S.H."/>
            <person name="Heuer A."/>
            <person name="Rast P."/>
            <person name="Oberbeckmann S."/>
            <person name="Bunk B."/>
            <person name="Jeske O."/>
            <person name="Meyerdierks A."/>
            <person name="Storesund J.E."/>
            <person name="Kallscheuer N."/>
            <person name="Luecker S."/>
            <person name="Lage O.M."/>
            <person name="Pohl T."/>
            <person name="Merkel B.J."/>
            <person name="Hornburger P."/>
            <person name="Mueller R.-W."/>
            <person name="Bruemmer F."/>
            <person name="Labrenz M."/>
            <person name="Spormann A.M."/>
            <person name="Op den Camp H."/>
            <person name="Overmann J."/>
            <person name="Amann R."/>
            <person name="Jetten M.S.M."/>
            <person name="Mascher T."/>
            <person name="Medema M.H."/>
            <person name="Devos D.P."/>
            <person name="Kaster A.-K."/>
            <person name="Ovreas L."/>
            <person name="Rohde M."/>
            <person name="Galperin M.Y."/>
            <person name="Jogler C."/>
        </authorList>
    </citation>
    <scope>NUCLEOTIDE SEQUENCE [LARGE SCALE GENOMIC DNA]</scope>
    <source>
        <strain evidence="4 5">Enr10</strain>
    </source>
</reference>
<evidence type="ECO:0000313" key="4">
    <source>
        <dbReference type="EMBL" id="QDT28305.1"/>
    </source>
</evidence>
<keyword evidence="1" id="KW-0479">Metal-binding</keyword>
<dbReference type="GO" id="GO:0046872">
    <property type="term" value="F:metal ion binding"/>
    <property type="evidence" value="ECO:0007669"/>
    <property type="project" value="UniProtKB-KW"/>
</dbReference>
<evidence type="ECO:0000256" key="1">
    <source>
        <dbReference type="ARBA" id="ARBA00022723"/>
    </source>
</evidence>
<keyword evidence="5" id="KW-1185">Reference proteome</keyword>
<dbReference type="Gene3D" id="3.40.718.10">
    <property type="entry name" value="Isopropylmalate Dehydrogenase"/>
    <property type="match status" value="1"/>
</dbReference>
<gene>
    <name evidence="4" type="primary">pdxA</name>
    <name evidence="4" type="ORF">Enr10x_36470</name>
</gene>
<protein>
    <submittedName>
        <fullName evidence="4">4-hydroxythreonine-4-phosphate dehydrogenase</fullName>
        <ecNumber evidence="4">1.1.1.262</ecNumber>
    </submittedName>
</protein>
<dbReference type="NCBIfam" id="TIGR00557">
    <property type="entry name" value="pdxA"/>
    <property type="match status" value="1"/>
</dbReference>
<accession>A0A518A8X1</accession>
<dbReference type="EC" id="1.1.1.262" evidence="4"/>
<dbReference type="GO" id="GO:0050570">
    <property type="term" value="F:4-hydroxythreonine-4-phosphate dehydrogenase activity"/>
    <property type="evidence" value="ECO:0007669"/>
    <property type="project" value="UniProtKB-EC"/>
</dbReference>
<evidence type="ECO:0000313" key="5">
    <source>
        <dbReference type="Proteomes" id="UP000315647"/>
    </source>
</evidence>
<keyword evidence="2 4" id="KW-0560">Oxidoreductase</keyword>
<keyword evidence="3" id="KW-0520">NAD</keyword>
<name>A0A517Q9M6_9PLAN</name>
<evidence type="ECO:0000256" key="3">
    <source>
        <dbReference type="ARBA" id="ARBA00023027"/>
    </source>
</evidence>
<dbReference type="SUPFAM" id="SSF53659">
    <property type="entry name" value="Isocitrate/Isopropylmalate dehydrogenase-like"/>
    <property type="match status" value="1"/>
</dbReference>
<dbReference type="RefSeq" id="WP_232093037.1">
    <property type="nucleotide sequence ID" value="NZ_CP036277.1"/>
</dbReference>
<dbReference type="Pfam" id="PF04166">
    <property type="entry name" value="PdxA"/>
    <property type="match status" value="1"/>
</dbReference>
<proteinExistence type="predicted"/>